<dbReference type="InterPro" id="IPR046348">
    <property type="entry name" value="SIS_dom_sf"/>
</dbReference>
<organism evidence="2 3">
    <name type="scientific">Cohnella zeiphila</name>
    <dbReference type="NCBI Taxonomy" id="2761120"/>
    <lineage>
        <taxon>Bacteria</taxon>
        <taxon>Bacillati</taxon>
        <taxon>Bacillota</taxon>
        <taxon>Bacilli</taxon>
        <taxon>Bacillales</taxon>
        <taxon>Paenibacillaceae</taxon>
        <taxon>Cohnella</taxon>
    </lineage>
</organism>
<dbReference type="Gene3D" id="3.40.50.10490">
    <property type="entry name" value="Glucose-6-phosphate isomerase like protein, domain 1"/>
    <property type="match status" value="1"/>
</dbReference>
<dbReference type="Proteomes" id="UP000564644">
    <property type="component" value="Unassembled WGS sequence"/>
</dbReference>
<dbReference type="GO" id="GO:0097367">
    <property type="term" value="F:carbohydrate derivative binding"/>
    <property type="evidence" value="ECO:0007669"/>
    <property type="project" value="InterPro"/>
</dbReference>
<comment type="caution">
    <text evidence="2">The sequence shown here is derived from an EMBL/GenBank/DDBJ whole genome shotgun (WGS) entry which is preliminary data.</text>
</comment>
<evidence type="ECO:0000313" key="2">
    <source>
        <dbReference type="EMBL" id="MBB6730867.1"/>
    </source>
</evidence>
<keyword evidence="2" id="KW-0413">Isomerase</keyword>
<dbReference type="PROSITE" id="PS51464">
    <property type="entry name" value="SIS"/>
    <property type="match status" value="1"/>
</dbReference>
<dbReference type="GO" id="GO:0016853">
    <property type="term" value="F:isomerase activity"/>
    <property type="evidence" value="ECO:0007669"/>
    <property type="project" value="UniProtKB-KW"/>
</dbReference>
<dbReference type="AlphaFoldDB" id="A0A7X0VV07"/>
<feature type="domain" description="SIS" evidence="1">
    <location>
        <begin position="39"/>
        <end position="219"/>
    </location>
</feature>
<protein>
    <submittedName>
        <fullName evidence="2">Sugar isomerase domain-containing protein</fullName>
    </submittedName>
</protein>
<proteinExistence type="predicted"/>
<dbReference type="RefSeq" id="WP_185128523.1">
    <property type="nucleotide sequence ID" value="NZ_JACJVO010000009.1"/>
</dbReference>
<gene>
    <name evidence="2" type="ORF">H7C18_08125</name>
</gene>
<name>A0A7X0VV07_9BACL</name>
<dbReference type="SUPFAM" id="SSF53697">
    <property type="entry name" value="SIS domain"/>
    <property type="match status" value="1"/>
</dbReference>
<evidence type="ECO:0000313" key="3">
    <source>
        <dbReference type="Proteomes" id="UP000564644"/>
    </source>
</evidence>
<accession>A0A7X0VV07</accession>
<dbReference type="Pfam" id="PF13580">
    <property type="entry name" value="SIS_2"/>
    <property type="match status" value="1"/>
</dbReference>
<dbReference type="InterPro" id="IPR001347">
    <property type="entry name" value="SIS_dom"/>
</dbReference>
<sequence length="248" mass="26871">MRMNVTVPIKKAYFNRLNELISSIEQSNADKFDEAASVIAETMAIGGGIHVFDTGHLLSYELFNRAGGLVAFQPLKIHLSVENQVRDRGIPKLRNMEGFMKYALQSSKVCPGDVMIIGSVSGKSTEVVDLAKAAKEIGAFVIAVTSLSYSTILRSDHSSGERLFELADLVLDNCAEPMDAMLEIPGLDAHLCPASGISAAVIMWAIEALVAERLIQKGIRPSVLKSANAPGTEAFNNQAYEQYAKFGY</sequence>
<reference evidence="2 3" key="1">
    <citation type="submission" date="2020-08" db="EMBL/GenBank/DDBJ databases">
        <title>Cohnella phylogeny.</title>
        <authorList>
            <person name="Dunlap C."/>
        </authorList>
    </citation>
    <scope>NUCLEOTIDE SEQUENCE [LARGE SCALE GENOMIC DNA]</scope>
    <source>
        <strain evidence="2 3">CBP 2801</strain>
    </source>
</reference>
<dbReference type="NCBIfam" id="NF002805">
    <property type="entry name" value="PRK02947.1"/>
    <property type="match status" value="1"/>
</dbReference>
<dbReference type="EMBL" id="JACJVO010000009">
    <property type="protein sequence ID" value="MBB6730867.1"/>
    <property type="molecule type" value="Genomic_DNA"/>
</dbReference>
<evidence type="ECO:0000259" key="1">
    <source>
        <dbReference type="PROSITE" id="PS51464"/>
    </source>
</evidence>
<keyword evidence="3" id="KW-1185">Reference proteome</keyword>
<dbReference type="GO" id="GO:1901135">
    <property type="term" value="P:carbohydrate derivative metabolic process"/>
    <property type="evidence" value="ECO:0007669"/>
    <property type="project" value="InterPro"/>
</dbReference>